<gene>
    <name evidence="1" type="ORF">Kalk_00720</name>
</gene>
<organism evidence="1 2">
    <name type="scientific">Ketobacter alkanivorans</name>
    <dbReference type="NCBI Taxonomy" id="1917421"/>
    <lineage>
        <taxon>Bacteria</taxon>
        <taxon>Pseudomonadati</taxon>
        <taxon>Pseudomonadota</taxon>
        <taxon>Gammaproteobacteria</taxon>
        <taxon>Pseudomonadales</taxon>
        <taxon>Ketobacteraceae</taxon>
        <taxon>Ketobacter</taxon>
    </lineage>
</organism>
<dbReference type="SUPFAM" id="SSF47240">
    <property type="entry name" value="Ferritin-like"/>
    <property type="match status" value="1"/>
</dbReference>
<proteinExistence type="predicted"/>
<dbReference type="Proteomes" id="UP000235116">
    <property type="component" value="Chromosome"/>
</dbReference>
<protein>
    <recommendedName>
        <fullName evidence="3">Ferritin</fullName>
    </recommendedName>
</protein>
<dbReference type="EMBL" id="CP022684">
    <property type="protein sequence ID" value="AUM11049.1"/>
    <property type="molecule type" value="Genomic_DNA"/>
</dbReference>
<dbReference type="OrthoDB" id="9553290at2"/>
<evidence type="ECO:0008006" key="3">
    <source>
        <dbReference type="Google" id="ProtNLM"/>
    </source>
</evidence>
<dbReference type="InterPro" id="IPR009078">
    <property type="entry name" value="Ferritin-like_SF"/>
</dbReference>
<reference evidence="2" key="1">
    <citation type="submission" date="2017-08" db="EMBL/GenBank/DDBJ databases">
        <title>Direct submision.</title>
        <authorList>
            <person name="Kim S.-J."/>
            <person name="Rhee S.-K."/>
        </authorList>
    </citation>
    <scope>NUCLEOTIDE SEQUENCE [LARGE SCALE GENOMIC DNA]</scope>
    <source>
        <strain evidence="2">GI5</strain>
    </source>
</reference>
<name>A0A2K9LFB7_9GAMM</name>
<accession>A0A2K9LFB7</accession>
<keyword evidence="2" id="KW-1185">Reference proteome</keyword>
<sequence length="405" mass="46306">MNIKPLPVNSKFHDNFDKFERVLNSAIRNYDKAKGLIGIGGRKGRYDDYNFEFVGGANDKLRIKHYDKSLRMLWKAEQHAPHTGTDFKDLTKDEKAFLTQAKDSLSVAEKKELDRYSTEEYKALINAHYTQEQKQAIVNVLSLIAHGEAYAWMVSAEVLVDAESTGGKAAVTMQVLEEAKHFVVLRELLLAWDCEVPRFLVWEYLVMERTLKSKGLEKFFGMNVLVENIAMGLFGMFGEMPGLEILKMFHLDESRHCALPVNYFDELPMSWWQKYSPYAQLRRLSMVLPAIPLLVSIEKDMAVLGVDSLEFGGSLVRKVFHMTDRVGFHMVIPPVVLTEMLNDAFNMYAKLTRKGHDYIDFMSSESVTGEEMARIEKEVFDLYRAGKKVTSETGGKILNWGRKVA</sequence>
<dbReference type="KEGG" id="kak:Kalk_00720"/>
<evidence type="ECO:0000313" key="2">
    <source>
        <dbReference type="Proteomes" id="UP000235116"/>
    </source>
</evidence>
<evidence type="ECO:0000313" key="1">
    <source>
        <dbReference type="EMBL" id="AUM11049.1"/>
    </source>
</evidence>
<dbReference type="AlphaFoldDB" id="A0A2K9LFB7"/>
<dbReference type="RefSeq" id="WP_101892391.1">
    <property type="nucleotide sequence ID" value="NZ_CP022684.1"/>
</dbReference>